<keyword evidence="3 6" id="KW-0812">Transmembrane</keyword>
<keyword evidence="4 6" id="KW-1133">Transmembrane helix</keyword>
<keyword evidence="2" id="KW-0813">Transport</keyword>
<feature type="transmembrane region" description="Helical" evidence="6">
    <location>
        <begin position="194"/>
        <end position="217"/>
    </location>
</feature>
<evidence type="ECO:0000256" key="3">
    <source>
        <dbReference type="ARBA" id="ARBA00022692"/>
    </source>
</evidence>
<dbReference type="InterPro" id="IPR004813">
    <property type="entry name" value="OPT"/>
</dbReference>
<gene>
    <name evidence="7" type="ORF">ERS852394_00076</name>
</gene>
<name>A0A173WEV0_9FIRM</name>
<organism evidence="7 8">
    <name type="scientific">Blautia obeum</name>
    <dbReference type="NCBI Taxonomy" id="40520"/>
    <lineage>
        <taxon>Bacteria</taxon>
        <taxon>Bacillati</taxon>
        <taxon>Bacillota</taxon>
        <taxon>Clostridia</taxon>
        <taxon>Lachnospirales</taxon>
        <taxon>Lachnospiraceae</taxon>
        <taxon>Blautia</taxon>
    </lineage>
</organism>
<proteinExistence type="predicted"/>
<sequence>MASNTNKDYTQMHIKASDHPKAYAPHILILNIVMSILGAIIGLELIVRTGVAPNTSIVGALFAIIISRLPIAFLKKYQSIHCQNMIQTSISGATFSAANCFLLPIGVPVIMGRMDLMYPMLVGAFLATIIDATILYKTFDSEMFPAEGAWPPGVASAESILAVVEKGKKALLLIVGIVIGIGGKMIGIPTDLLGVSWFGDFAAMTALGVGSIVIGIIKTNGFIIDIFGHSFPVITNIFGEGVDLMASNMFKYMPHGIMIGAGLVSLIQCGRMLFKKSDGDSAAGKFTSSMANMKKALGGGYVAYLVVAVLLAVITGIWSEMGVVQLVIWVIFSAFAAIASELIVGISAMYSGWFPGFATALIFLIVGMLIGFPSLPLGILVAYTSATGPAFSDMAYDLKCGYILRGCGKDQELELEGRKQQYISEIIGFIVAFILVAIMAKQYFNQGLFAPVDATFAATIEAGAGGDVAKWLLIWAIPGAIIQFLGGSRQVGILFATGLLVGSTINGLTILIALLIRYILVKKNKENEQTLNILGAGSLAGAALYSFFTATLSLGKKK</sequence>
<feature type="transmembrane region" description="Helical" evidence="6">
    <location>
        <begin position="170"/>
        <end position="188"/>
    </location>
</feature>
<dbReference type="EMBL" id="CYZD01000001">
    <property type="protein sequence ID" value="CUN37904.1"/>
    <property type="molecule type" value="Genomic_DNA"/>
</dbReference>
<dbReference type="GO" id="GO:0016020">
    <property type="term" value="C:membrane"/>
    <property type="evidence" value="ECO:0007669"/>
    <property type="project" value="UniProtKB-SubCell"/>
</dbReference>
<feature type="transmembrane region" description="Helical" evidence="6">
    <location>
        <begin position="426"/>
        <end position="444"/>
    </location>
</feature>
<dbReference type="Pfam" id="PF03169">
    <property type="entry name" value="OPT"/>
    <property type="match status" value="1"/>
</dbReference>
<reference evidence="7 8" key="1">
    <citation type="submission" date="2015-09" db="EMBL/GenBank/DDBJ databases">
        <authorList>
            <consortium name="Pathogen Informatics"/>
        </authorList>
    </citation>
    <scope>NUCLEOTIDE SEQUENCE [LARGE SCALE GENOMIC DNA]</scope>
    <source>
        <strain evidence="7 8">2789STDY5608837</strain>
    </source>
</reference>
<dbReference type="RefSeq" id="WP_055065404.1">
    <property type="nucleotide sequence ID" value="NZ_CYZD01000001.1"/>
</dbReference>
<evidence type="ECO:0000256" key="2">
    <source>
        <dbReference type="ARBA" id="ARBA00022448"/>
    </source>
</evidence>
<evidence type="ECO:0000313" key="8">
    <source>
        <dbReference type="Proteomes" id="UP000095409"/>
    </source>
</evidence>
<feature type="transmembrane region" description="Helical" evidence="6">
    <location>
        <begin position="356"/>
        <end position="383"/>
    </location>
</feature>
<evidence type="ECO:0000256" key="1">
    <source>
        <dbReference type="ARBA" id="ARBA00004141"/>
    </source>
</evidence>
<feature type="transmembrane region" description="Helical" evidence="6">
    <location>
        <begin position="301"/>
        <end position="319"/>
    </location>
</feature>
<dbReference type="AlphaFoldDB" id="A0A173WEV0"/>
<protein>
    <submittedName>
        <fullName evidence="7">OPT oligopeptide transporter protein</fullName>
    </submittedName>
</protein>
<feature type="transmembrane region" description="Helical" evidence="6">
    <location>
        <begin position="55"/>
        <end position="74"/>
    </location>
</feature>
<feature type="transmembrane region" description="Helical" evidence="6">
    <location>
        <begin position="532"/>
        <end position="554"/>
    </location>
</feature>
<feature type="transmembrane region" description="Helical" evidence="6">
    <location>
        <begin position="86"/>
        <end position="110"/>
    </location>
</feature>
<feature type="transmembrane region" description="Helical" evidence="6">
    <location>
        <begin position="255"/>
        <end position="274"/>
    </location>
</feature>
<dbReference type="Proteomes" id="UP000095409">
    <property type="component" value="Unassembled WGS sequence"/>
</dbReference>
<feature type="transmembrane region" description="Helical" evidence="6">
    <location>
        <begin position="22"/>
        <end position="43"/>
    </location>
</feature>
<accession>A0A173WEV0</accession>
<feature type="transmembrane region" description="Helical" evidence="6">
    <location>
        <begin position="326"/>
        <end position="350"/>
    </location>
</feature>
<dbReference type="GO" id="GO:0035673">
    <property type="term" value="F:oligopeptide transmembrane transporter activity"/>
    <property type="evidence" value="ECO:0007669"/>
    <property type="project" value="InterPro"/>
</dbReference>
<evidence type="ECO:0000313" key="7">
    <source>
        <dbReference type="EMBL" id="CUN37904.1"/>
    </source>
</evidence>
<feature type="transmembrane region" description="Helical" evidence="6">
    <location>
        <begin position="116"/>
        <end position="136"/>
    </location>
</feature>
<keyword evidence="5 6" id="KW-0472">Membrane</keyword>
<feature type="transmembrane region" description="Helical" evidence="6">
    <location>
        <begin position="493"/>
        <end position="520"/>
    </location>
</feature>
<evidence type="ECO:0000256" key="6">
    <source>
        <dbReference type="SAM" id="Phobius"/>
    </source>
</evidence>
<evidence type="ECO:0000256" key="4">
    <source>
        <dbReference type="ARBA" id="ARBA00022989"/>
    </source>
</evidence>
<evidence type="ECO:0000256" key="5">
    <source>
        <dbReference type="ARBA" id="ARBA00023136"/>
    </source>
</evidence>
<comment type="subcellular location">
    <subcellularLocation>
        <location evidence="1">Membrane</location>
        <topology evidence="1">Multi-pass membrane protein</topology>
    </subcellularLocation>
</comment>